<sequence length="75" mass="7967">MALKTSNSVSLLLSLFILLVFISSQVGVADAKRLQQRNEIGLDCAPLLPPPPPPPRIGFPPIVVPPSKSRKGKGP</sequence>
<keyword evidence="2" id="KW-0732">Signal</keyword>
<proteinExistence type="predicted"/>
<accession>A0ABD1BS39</accession>
<protein>
    <submittedName>
        <fullName evidence="3">Serine rich endogenous peptide 5</fullName>
    </submittedName>
</protein>
<reference evidence="3 4" key="1">
    <citation type="submission" date="2024-04" db="EMBL/GenBank/DDBJ databases">
        <title>Genome assembly C_amara_ONT_v2.</title>
        <authorList>
            <person name="Yant L."/>
            <person name="Moore C."/>
            <person name="Slenker M."/>
        </authorList>
    </citation>
    <scope>NUCLEOTIDE SEQUENCE [LARGE SCALE GENOMIC DNA]</scope>
    <source>
        <tissue evidence="3">Leaf</tissue>
    </source>
</reference>
<dbReference type="Proteomes" id="UP001558713">
    <property type="component" value="Unassembled WGS sequence"/>
</dbReference>
<name>A0ABD1BS39_CARAN</name>
<feature type="compositionally biased region" description="Pro residues" evidence="1">
    <location>
        <begin position="51"/>
        <end position="64"/>
    </location>
</feature>
<comment type="caution">
    <text evidence="3">The sequence shown here is derived from an EMBL/GenBank/DDBJ whole genome shotgun (WGS) entry which is preliminary data.</text>
</comment>
<feature type="region of interest" description="Disordered" evidence="1">
    <location>
        <begin position="51"/>
        <end position="75"/>
    </location>
</feature>
<keyword evidence="4" id="KW-1185">Reference proteome</keyword>
<gene>
    <name evidence="3" type="ORF">V5N11_028829</name>
</gene>
<evidence type="ECO:0000313" key="3">
    <source>
        <dbReference type="EMBL" id="KAL1220024.1"/>
    </source>
</evidence>
<evidence type="ECO:0000313" key="4">
    <source>
        <dbReference type="Proteomes" id="UP001558713"/>
    </source>
</evidence>
<feature type="signal peptide" evidence="2">
    <location>
        <begin position="1"/>
        <end position="31"/>
    </location>
</feature>
<dbReference type="AlphaFoldDB" id="A0ABD1BS39"/>
<evidence type="ECO:0000256" key="1">
    <source>
        <dbReference type="SAM" id="MobiDB-lite"/>
    </source>
</evidence>
<dbReference type="EMBL" id="JBANAX010000164">
    <property type="protein sequence ID" value="KAL1220024.1"/>
    <property type="molecule type" value="Genomic_DNA"/>
</dbReference>
<organism evidence="3 4">
    <name type="scientific">Cardamine amara subsp. amara</name>
    <dbReference type="NCBI Taxonomy" id="228776"/>
    <lineage>
        <taxon>Eukaryota</taxon>
        <taxon>Viridiplantae</taxon>
        <taxon>Streptophyta</taxon>
        <taxon>Embryophyta</taxon>
        <taxon>Tracheophyta</taxon>
        <taxon>Spermatophyta</taxon>
        <taxon>Magnoliopsida</taxon>
        <taxon>eudicotyledons</taxon>
        <taxon>Gunneridae</taxon>
        <taxon>Pentapetalae</taxon>
        <taxon>rosids</taxon>
        <taxon>malvids</taxon>
        <taxon>Brassicales</taxon>
        <taxon>Brassicaceae</taxon>
        <taxon>Cardamineae</taxon>
        <taxon>Cardamine</taxon>
    </lineage>
</organism>
<evidence type="ECO:0000256" key="2">
    <source>
        <dbReference type="SAM" id="SignalP"/>
    </source>
</evidence>
<feature type="chain" id="PRO_5044843038" evidence="2">
    <location>
        <begin position="32"/>
        <end position="75"/>
    </location>
</feature>